<dbReference type="EMBL" id="CP004044">
    <property type="protein sequence ID" value="AGC68910.1"/>
    <property type="molecule type" value="Genomic_DNA"/>
</dbReference>
<name>L7VL68_THES1</name>
<gene>
    <name evidence="1" type="ordered locus">Cst_c19330</name>
</gene>
<keyword evidence="2" id="KW-1185">Reference proteome</keyword>
<evidence type="ECO:0000313" key="2">
    <source>
        <dbReference type="Proteomes" id="UP000011220"/>
    </source>
</evidence>
<dbReference type="InterPro" id="IPR016181">
    <property type="entry name" value="Acyl_CoA_acyltransferase"/>
</dbReference>
<dbReference type="SUPFAM" id="SSF55729">
    <property type="entry name" value="Acyl-CoA N-acyltransferases (Nat)"/>
    <property type="match status" value="1"/>
</dbReference>
<organism evidence="1 2">
    <name type="scientific">Thermoclostridium stercorarium (strain ATCC 35414 / DSM 8532 / NCIMB 11754)</name>
    <name type="common">Clostridium stercorarium</name>
    <dbReference type="NCBI Taxonomy" id="1121335"/>
    <lineage>
        <taxon>Bacteria</taxon>
        <taxon>Bacillati</taxon>
        <taxon>Bacillota</taxon>
        <taxon>Clostridia</taxon>
        <taxon>Eubacteriales</taxon>
        <taxon>Oscillospiraceae</taxon>
        <taxon>Thermoclostridium</taxon>
    </lineage>
</organism>
<dbReference type="Proteomes" id="UP000011220">
    <property type="component" value="Chromosome"/>
</dbReference>
<reference evidence="1 2" key="1">
    <citation type="journal article" date="2013" name="Genome Announc.">
        <title>Complete genome sequence of Clostridium stercorarium subsp. stercorarium strain DSM 8532, a thermophilic degrader of plant cell wall fibers.</title>
        <authorList>
            <person name="Poehlein A."/>
            <person name="Zverlov V.V."/>
            <person name="Daniel R."/>
            <person name="Schwarz W.H."/>
            <person name="Liebl W."/>
        </authorList>
    </citation>
    <scope>NUCLEOTIDE SEQUENCE [LARGE SCALE GENOMIC DNA]</scope>
    <source>
        <strain evidence="2">ATCC 35414 / DSM 8532 / NCIMB 11754</strain>
    </source>
</reference>
<dbReference type="Gene3D" id="3.40.630.30">
    <property type="match status" value="1"/>
</dbReference>
<dbReference type="RefSeq" id="WP_015359590.1">
    <property type="nucleotide sequence ID" value="NC_020134.1"/>
</dbReference>
<keyword evidence="1" id="KW-0808">Transferase</keyword>
<dbReference type="AlphaFoldDB" id="L7VL68"/>
<dbReference type="GO" id="GO:0016740">
    <property type="term" value="F:transferase activity"/>
    <property type="evidence" value="ECO:0007669"/>
    <property type="project" value="UniProtKB-KW"/>
</dbReference>
<protein>
    <submittedName>
        <fullName evidence="1">Acetyltransferase (GNAT) family</fullName>
    </submittedName>
</protein>
<evidence type="ECO:0000313" key="1">
    <source>
        <dbReference type="EMBL" id="AGC68910.1"/>
    </source>
</evidence>
<accession>L7VL68</accession>
<dbReference type="KEGG" id="css:Cst_c19330"/>
<dbReference type="PATRIC" id="fig|1121335.3.peg.1934"/>
<sequence length="41" mass="4896">MAYNLFEEKLKRQGCKKVRIGILQENKIAKKFWTSLGFKFC</sequence>
<proteinExistence type="predicted"/>